<feature type="region of interest" description="Disordered" evidence="7">
    <location>
        <begin position="332"/>
        <end position="383"/>
    </location>
</feature>
<dbReference type="AlphaFoldDB" id="A0A834RFN6"/>
<dbReference type="Proteomes" id="UP000070412">
    <property type="component" value="Unassembled WGS sequence"/>
</dbReference>
<dbReference type="GO" id="GO:0000812">
    <property type="term" value="C:Swr1 complex"/>
    <property type="evidence" value="ECO:0007669"/>
    <property type="project" value="TreeGrafter"/>
</dbReference>
<reference evidence="9" key="2">
    <citation type="submission" date="2020-01" db="EMBL/GenBank/DDBJ databases">
        <authorList>
            <person name="Korhonen P.K.K."/>
            <person name="Guangxu M.G."/>
            <person name="Wang T.W."/>
            <person name="Stroehlein A.J.S."/>
            <person name="Young N.D."/>
            <person name="Ang C.-S.A."/>
            <person name="Fernando D.W.F."/>
            <person name="Lu H.L."/>
            <person name="Taylor S.T."/>
            <person name="Ehtesham M.E.M."/>
            <person name="Najaraj S.H.N."/>
            <person name="Harsha G.H.G."/>
            <person name="Madugundu A.M."/>
            <person name="Renuse S.R."/>
            <person name="Holt D.H."/>
            <person name="Pandey A.P."/>
            <person name="Papenfuss A.P."/>
            <person name="Gasser R.B.G."/>
            <person name="Fischer K.F."/>
        </authorList>
    </citation>
    <scope>NUCLEOTIDE SEQUENCE</scope>
    <source>
        <strain evidence="9">SSS_KF_BRIS2020</strain>
    </source>
</reference>
<dbReference type="EMBL" id="WVUK01000052">
    <property type="protein sequence ID" value="KAF7494647.1"/>
    <property type="molecule type" value="Genomic_DNA"/>
</dbReference>
<dbReference type="GO" id="GO:0035267">
    <property type="term" value="C:NuA4 histone acetyltransferase complex"/>
    <property type="evidence" value="ECO:0007669"/>
    <property type="project" value="InterPro"/>
</dbReference>
<dbReference type="InterPro" id="IPR027109">
    <property type="entry name" value="Swc4/Dmap1"/>
</dbReference>
<name>A0A834RFN6_SARSC</name>
<keyword evidence="5" id="KW-0539">Nucleus</keyword>
<protein>
    <recommendedName>
        <fullName evidence="6">DNA methyltransferase 1-associated protein 1</fullName>
    </recommendedName>
</protein>
<reference evidence="10" key="3">
    <citation type="submission" date="2022-06" db="UniProtKB">
        <authorList>
            <consortium name="EnsemblMetazoa"/>
        </authorList>
    </citation>
    <scope>IDENTIFICATION</scope>
</reference>
<dbReference type="Gene3D" id="1.10.10.60">
    <property type="entry name" value="Homeodomain-like"/>
    <property type="match status" value="1"/>
</dbReference>
<evidence type="ECO:0000313" key="11">
    <source>
        <dbReference type="Proteomes" id="UP000070412"/>
    </source>
</evidence>
<feature type="compositionally biased region" description="Polar residues" evidence="7">
    <location>
        <begin position="534"/>
        <end position="545"/>
    </location>
</feature>
<organism evidence="9">
    <name type="scientific">Sarcoptes scabiei</name>
    <name type="common">Itch mite</name>
    <name type="synonym">Acarus scabiei</name>
    <dbReference type="NCBI Taxonomy" id="52283"/>
    <lineage>
        <taxon>Eukaryota</taxon>
        <taxon>Metazoa</taxon>
        <taxon>Ecdysozoa</taxon>
        <taxon>Arthropoda</taxon>
        <taxon>Chelicerata</taxon>
        <taxon>Arachnida</taxon>
        <taxon>Acari</taxon>
        <taxon>Acariformes</taxon>
        <taxon>Sarcoptiformes</taxon>
        <taxon>Astigmata</taxon>
        <taxon>Psoroptidia</taxon>
        <taxon>Sarcoptoidea</taxon>
        <taxon>Sarcoptidae</taxon>
        <taxon>Sarcoptinae</taxon>
        <taxon>Sarcoptes</taxon>
    </lineage>
</organism>
<evidence type="ECO:0000256" key="7">
    <source>
        <dbReference type="SAM" id="MobiDB-lite"/>
    </source>
</evidence>
<evidence type="ECO:0000313" key="9">
    <source>
        <dbReference type="EMBL" id="KAF7494647.1"/>
    </source>
</evidence>
<keyword evidence="3" id="KW-0805">Transcription regulation</keyword>
<dbReference type="GO" id="GO:0006338">
    <property type="term" value="P:chromatin remodeling"/>
    <property type="evidence" value="ECO:0007669"/>
    <property type="project" value="InterPro"/>
</dbReference>
<dbReference type="GO" id="GO:0008168">
    <property type="term" value="F:methyltransferase activity"/>
    <property type="evidence" value="ECO:0007669"/>
    <property type="project" value="UniProtKB-KW"/>
</dbReference>
<keyword evidence="11" id="KW-1185">Reference proteome</keyword>
<dbReference type="GO" id="GO:0032259">
    <property type="term" value="P:methylation"/>
    <property type="evidence" value="ECO:0007669"/>
    <property type="project" value="UniProtKB-KW"/>
</dbReference>
<evidence type="ECO:0000256" key="2">
    <source>
        <dbReference type="ARBA" id="ARBA00022853"/>
    </source>
</evidence>
<evidence type="ECO:0000313" key="10">
    <source>
        <dbReference type="EnsemblMetazoa" id="KAF7494647.1"/>
    </source>
</evidence>
<dbReference type="InterPro" id="IPR001005">
    <property type="entry name" value="SANT/Myb"/>
</dbReference>
<dbReference type="GO" id="GO:0000122">
    <property type="term" value="P:negative regulation of transcription by RNA polymerase II"/>
    <property type="evidence" value="ECO:0007669"/>
    <property type="project" value="TreeGrafter"/>
</dbReference>
<evidence type="ECO:0000259" key="8">
    <source>
        <dbReference type="PROSITE" id="PS50090"/>
    </source>
</evidence>
<sequence>MEIPNEINFSNLNLKIFEIGTSPSRKYQNLSKRIHLSNNSEMVRDGFFHCLVFVFKRKTKFINQLISICVIFSIMSDIHDILEVVRDSEKKQSSSLKKKSLNDQHSLKKVKGLNREVYALLCSENKDSASLITSDFSISSKFGLSSFGYKKIKANLSLRKVIKWSWVPFINPARKDGFQLYHWRRESDHKEYPFARMNLIVNVPSYSDDEYREHLQSNEWTKNETDYLFSMCRKFDLRFIVIHDRWDSSSYKERTIENLKDRYYSVTDILARNRLDSSSVTSGGNGLKQGYVFDAEHERKRKEQLKKLYNRTAAEIDEEEQLNAELRKIEQRKKEREKKTQDLQKLITAADSTDRRQEQQNQSRTSTNILANRSARKKATQLRTSKVIDPGLASINTATIESAGIKFPEPKTCGVSLRSSRMKLPSSVGQKRIKAIDQLLQELKLDPHPMATEEVCKHFNDLRSDMVLLYELKMALTNLDFDIQSLEHQLEATNSSTIENDRSQIPKTPLSAVSLPENLTNSFGSKLNSDKESPSNTAGNAFSTTVPVLNNPNISPMNDPSISKKISEIFDVTNSTPRRKAAMEQANLLKKLKKN</sequence>
<dbReference type="InterPro" id="IPR008468">
    <property type="entry name" value="DMAP1"/>
</dbReference>
<feature type="region of interest" description="Disordered" evidence="7">
    <location>
        <begin position="521"/>
        <end position="545"/>
    </location>
</feature>
<keyword evidence="4" id="KW-0804">Transcription</keyword>
<evidence type="ECO:0000256" key="1">
    <source>
        <dbReference type="ARBA" id="ARBA00004123"/>
    </source>
</evidence>
<feature type="domain" description="Myb-like" evidence="8">
    <location>
        <begin position="212"/>
        <end position="267"/>
    </location>
</feature>
<dbReference type="EnsemblMetazoa" id="SSS_5968s_mrna">
    <property type="protein sequence ID" value="KAF7494647.1"/>
    <property type="gene ID" value="SSS_5968"/>
</dbReference>
<evidence type="ECO:0000256" key="5">
    <source>
        <dbReference type="ARBA" id="ARBA00023242"/>
    </source>
</evidence>
<evidence type="ECO:0000256" key="4">
    <source>
        <dbReference type="ARBA" id="ARBA00023163"/>
    </source>
</evidence>
<evidence type="ECO:0000256" key="6">
    <source>
        <dbReference type="ARBA" id="ARBA00067416"/>
    </source>
</evidence>
<keyword evidence="9" id="KW-0808">Transferase</keyword>
<dbReference type="OrthoDB" id="19740at2759"/>
<gene>
    <name evidence="9" type="ORF">SSS_5968</name>
</gene>
<dbReference type="PANTHER" id="PTHR12855:SF10">
    <property type="entry name" value="DNA METHYLTRANSFERASE 1-ASSOCIATED PROTEIN 1"/>
    <property type="match status" value="1"/>
</dbReference>
<dbReference type="Pfam" id="PF05499">
    <property type="entry name" value="DMAP1"/>
    <property type="match status" value="1"/>
</dbReference>
<feature type="compositionally biased region" description="Basic and acidic residues" evidence="7">
    <location>
        <begin position="332"/>
        <end position="342"/>
    </location>
</feature>
<comment type="subcellular location">
    <subcellularLocation>
        <location evidence="1">Nucleus</location>
    </subcellularLocation>
</comment>
<dbReference type="PANTHER" id="PTHR12855">
    <property type="entry name" value="DNA METHYLTRANSFERASE 1-ASSOCIATED PROTEIN 1 FAMILY MEMBER"/>
    <property type="match status" value="1"/>
</dbReference>
<dbReference type="InterPro" id="IPR032563">
    <property type="entry name" value="DAMP1_SANT-like"/>
</dbReference>
<feature type="compositionally biased region" description="Polar residues" evidence="7">
    <location>
        <begin position="359"/>
        <end position="371"/>
    </location>
</feature>
<dbReference type="GO" id="GO:0003714">
    <property type="term" value="F:transcription corepressor activity"/>
    <property type="evidence" value="ECO:0007669"/>
    <property type="project" value="TreeGrafter"/>
</dbReference>
<dbReference type="GO" id="GO:0006281">
    <property type="term" value="P:DNA repair"/>
    <property type="evidence" value="ECO:0007669"/>
    <property type="project" value="InterPro"/>
</dbReference>
<proteinExistence type="predicted"/>
<keyword evidence="9" id="KW-0489">Methyltransferase</keyword>
<dbReference type="Pfam" id="PF16282">
    <property type="entry name" value="SANT_DAMP1_like"/>
    <property type="match status" value="1"/>
</dbReference>
<accession>A0A834RFN6</accession>
<keyword evidence="2" id="KW-0156">Chromatin regulator</keyword>
<dbReference type="PROSITE" id="PS50090">
    <property type="entry name" value="MYB_LIKE"/>
    <property type="match status" value="1"/>
</dbReference>
<dbReference type="FunFam" id="1.10.10.60:FF:000087">
    <property type="entry name" value="DNA methyltransferase 1-associated protein 1"/>
    <property type="match status" value="1"/>
</dbReference>
<evidence type="ECO:0000256" key="3">
    <source>
        <dbReference type="ARBA" id="ARBA00023015"/>
    </source>
</evidence>
<reference evidence="11" key="1">
    <citation type="journal article" date="2020" name="PLoS Negl. Trop. Dis.">
        <title>High-quality nuclear genome for Sarcoptes scabiei-A critical resource for a neglected parasite.</title>
        <authorList>
            <person name="Korhonen P.K."/>
            <person name="Gasser R.B."/>
            <person name="Ma G."/>
            <person name="Wang T."/>
            <person name="Stroehlein A.J."/>
            <person name="Young N.D."/>
            <person name="Ang C.S."/>
            <person name="Fernando D.D."/>
            <person name="Lu H.C."/>
            <person name="Taylor S."/>
            <person name="Reynolds S.L."/>
            <person name="Mofiz E."/>
            <person name="Najaraj S.H."/>
            <person name="Gowda H."/>
            <person name="Madugundu A."/>
            <person name="Renuse S."/>
            <person name="Holt D."/>
            <person name="Pandey A."/>
            <person name="Papenfuss A.T."/>
            <person name="Fischer K."/>
        </authorList>
    </citation>
    <scope>NUCLEOTIDE SEQUENCE [LARGE SCALE GENOMIC DNA]</scope>
</reference>